<protein>
    <submittedName>
        <fullName evidence="1">23904_t:CDS:1</fullName>
    </submittedName>
</protein>
<name>A0ABN7WKX2_GIGMA</name>
<gene>
    <name evidence="1" type="ORF">GMARGA_LOCUS32052</name>
</gene>
<evidence type="ECO:0000313" key="2">
    <source>
        <dbReference type="Proteomes" id="UP000789901"/>
    </source>
</evidence>
<accession>A0ABN7WKX2</accession>
<organism evidence="1 2">
    <name type="scientific">Gigaspora margarita</name>
    <dbReference type="NCBI Taxonomy" id="4874"/>
    <lineage>
        <taxon>Eukaryota</taxon>
        <taxon>Fungi</taxon>
        <taxon>Fungi incertae sedis</taxon>
        <taxon>Mucoromycota</taxon>
        <taxon>Glomeromycotina</taxon>
        <taxon>Glomeromycetes</taxon>
        <taxon>Diversisporales</taxon>
        <taxon>Gigasporaceae</taxon>
        <taxon>Gigaspora</taxon>
    </lineage>
</organism>
<sequence>LAKMDNDNEYTSEIIHLDDNEPYNATKDSIIESNGKKFW</sequence>
<feature type="non-terminal residue" evidence="1">
    <location>
        <position position="1"/>
    </location>
</feature>
<keyword evidence="2" id="KW-1185">Reference proteome</keyword>
<proteinExistence type="predicted"/>
<evidence type="ECO:0000313" key="1">
    <source>
        <dbReference type="EMBL" id="CAG8834433.1"/>
    </source>
</evidence>
<dbReference type="EMBL" id="CAJVQB010049346">
    <property type="protein sequence ID" value="CAG8834433.1"/>
    <property type="molecule type" value="Genomic_DNA"/>
</dbReference>
<dbReference type="Proteomes" id="UP000789901">
    <property type="component" value="Unassembled WGS sequence"/>
</dbReference>
<comment type="caution">
    <text evidence="1">The sequence shown here is derived from an EMBL/GenBank/DDBJ whole genome shotgun (WGS) entry which is preliminary data.</text>
</comment>
<reference evidence="1 2" key="1">
    <citation type="submission" date="2021-06" db="EMBL/GenBank/DDBJ databases">
        <authorList>
            <person name="Kallberg Y."/>
            <person name="Tangrot J."/>
            <person name="Rosling A."/>
        </authorList>
    </citation>
    <scope>NUCLEOTIDE SEQUENCE [LARGE SCALE GENOMIC DNA]</scope>
    <source>
        <strain evidence="1 2">120-4 pot B 10/14</strain>
    </source>
</reference>